<evidence type="ECO:0000313" key="5">
    <source>
        <dbReference type="Proteomes" id="UP000799436"/>
    </source>
</evidence>
<proteinExistence type="predicted"/>
<dbReference type="Gene3D" id="3.40.50.150">
    <property type="entry name" value="Vaccinia Virus protein VP39"/>
    <property type="match status" value="1"/>
</dbReference>
<evidence type="ECO:0000259" key="3">
    <source>
        <dbReference type="Pfam" id="PF13649"/>
    </source>
</evidence>
<evidence type="ECO:0000313" key="4">
    <source>
        <dbReference type="EMBL" id="KAF2771397.1"/>
    </source>
</evidence>
<gene>
    <name evidence="4" type="ORF">EJ03DRAFT_325456</name>
</gene>
<accession>A0A6G1LET4</accession>
<dbReference type="Proteomes" id="UP000799436">
    <property type="component" value="Unassembled WGS sequence"/>
</dbReference>
<reference evidence="4" key="1">
    <citation type="journal article" date="2020" name="Stud. Mycol.">
        <title>101 Dothideomycetes genomes: a test case for predicting lifestyles and emergence of pathogens.</title>
        <authorList>
            <person name="Haridas S."/>
            <person name="Albert R."/>
            <person name="Binder M."/>
            <person name="Bloem J."/>
            <person name="Labutti K."/>
            <person name="Salamov A."/>
            <person name="Andreopoulos B."/>
            <person name="Baker S."/>
            <person name="Barry K."/>
            <person name="Bills G."/>
            <person name="Bluhm B."/>
            <person name="Cannon C."/>
            <person name="Castanera R."/>
            <person name="Culley D."/>
            <person name="Daum C."/>
            <person name="Ezra D."/>
            <person name="Gonzalez J."/>
            <person name="Henrissat B."/>
            <person name="Kuo A."/>
            <person name="Liang C."/>
            <person name="Lipzen A."/>
            <person name="Lutzoni F."/>
            <person name="Magnuson J."/>
            <person name="Mondo S."/>
            <person name="Nolan M."/>
            <person name="Ohm R."/>
            <person name="Pangilinan J."/>
            <person name="Park H.-J."/>
            <person name="Ramirez L."/>
            <person name="Alfaro M."/>
            <person name="Sun H."/>
            <person name="Tritt A."/>
            <person name="Yoshinaga Y."/>
            <person name="Zwiers L.-H."/>
            <person name="Turgeon B."/>
            <person name="Goodwin S."/>
            <person name="Spatafora J."/>
            <person name="Crous P."/>
            <person name="Grigoriev I."/>
        </authorList>
    </citation>
    <scope>NUCLEOTIDE SEQUENCE</scope>
    <source>
        <strain evidence="4">CBS 116005</strain>
    </source>
</reference>
<dbReference type="PANTHER" id="PTHR43861:SF1">
    <property type="entry name" value="TRANS-ACONITATE 2-METHYLTRANSFERASE"/>
    <property type="match status" value="1"/>
</dbReference>
<dbReference type="InterPro" id="IPR029063">
    <property type="entry name" value="SAM-dependent_MTases_sf"/>
</dbReference>
<dbReference type="CDD" id="cd02440">
    <property type="entry name" value="AdoMet_MTases"/>
    <property type="match status" value="1"/>
</dbReference>
<organism evidence="4 5">
    <name type="scientific">Teratosphaeria nubilosa</name>
    <dbReference type="NCBI Taxonomy" id="161662"/>
    <lineage>
        <taxon>Eukaryota</taxon>
        <taxon>Fungi</taxon>
        <taxon>Dikarya</taxon>
        <taxon>Ascomycota</taxon>
        <taxon>Pezizomycotina</taxon>
        <taxon>Dothideomycetes</taxon>
        <taxon>Dothideomycetidae</taxon>
        <taxon>Mycosphaerellales</taxon>
        <taxon>Teratosphaeriaceae</taxon>
        <taxon>Teratosphaeria</taxon>
    </lineage>
</organism>
<feature type="domain" description="Methyltransferase" evidence="3">
    <location>
        <begin position="39"/>
        <end position="134"/>
    </location>
</feature>
<dbReference type="AlphaFoldDB" id="A0A6G1LET4"/>
<protein>
    <submittedName>
        <fullName evidence="4">S-adenosyl-L-methionine-dependent methyltransferase</fullName>
    </submittedName>
</protein>
<dbReference type="EMBL" id="ML995819">
    <property type="protein sequence ID" value="KAF2771397.1"/>
    <property type="molecule type" value="Genomic_DNA"/>
</dbReference>
<name>A0A6G1LET4_9PEZI</name>
<keyword evidence="1 4" id="KW-0489">Methyltransferase</keyword>
<dbReference type="GO" id="GO:0008168">
    <property type="term" value="F:methyltransferase activity"/>
    <property type="evidence" value="ECO:0007669"/>
    <property type="project" value="UniProtKB-KW"/>
</dbReference>
<evidence type="ECO:0000256" key="2">
    <source>
        <dbReference type="ARBA" id="ARBA00022679"/>
    </source>
</evidence>
<dbReference type="GO" id="GO:0032259">
    <property type="term" value="P:methylation"/>
    <property type="evidence" value="ECO:0007669"/>
    <property type="project" value="UniProtKB-KW"/>
</dbReference>
<dbReference type="PANTHER" id="PTHR43861">
    <property type="entry name" value="TRANS-ACONITATE 2-METHYLTRANSFERASE-RELATED"/>
    <property type="match status" value="1"/>
</dbReference>
<keyword evidence="2 4" id="KW-0808">Transferase</keyword>
<sequence>MPAQYDAIGDSYVKTMAIDRLEAHSMARVVGRVDGQNCLDLATGHGRGARLLVDQGAAHVVGTDVSEKMIQRAKETHKDDSRLEFRVDDGGKVKEVEGGPFDLVTSIWLLNYAASPAELQAMFENMRVNLKPGGRVVALTNNVWINPADTMDRKYGAEVVSMERLENGGYKGRFRLLADSKNPYELECYNFMRDVYERAVENAGLVDLEWRSYAIPDVDGLAEEFWDLYRLRPHFCILTAKKPA</sequence>
<dbReference type="Pfam" id="PF13649">
    <property type="entry name" value="Methyltransf_25"/>
    <property type="match status" value="1"/>
</dbReference>
<dbReference type="InterPro" id="IPR041698">
    <property type="entry name" value="Methyltransf_25"/>
</dbReference>
<dbReference type="SUPFAM" id="SSF53335">
    <property type="entry name" value="S-adenosyl-L-methionine-dependent methyltransferases"/>
    <property type="match status" value="1"/>
</dbReference>
<keyword evidence="5" id="KW-1185">Reference proteome</keyword>
<dbReference type="OrthoDB" id="3647at2759"/>
<evidence type="ECO:0000256" key="1">
    <source>
        <dbReference type="ARBA" id="ARBA00022603"/>
    </source>
</evidence>